<organism evidence="6 7">
    <name type="scientific">Henriciella barbarensis</name>
    <dbReference type="NCBI Taxonomy" id="86342"/>
    <lineage>
        <taxon>Bacteria</taxon>
        <taxon>Pseudomonadati</taxon>
        <taxon>Pseudomonadota</taxon>
        <taxon>Alphaproteobacteria</taxon>
        <taxon>Hyphomonadales</taxon>
        <taxon>Hyphomonadaceae</taxon>
        <taxon>Henriciella</taxon>
    </lineage>
</organism>
<comment type="subcellular location">
    <subcellularLocation>
        <location evidence="1">Endomembrane system</location>
        <topology evidence="1">Multi-pass membrane protein</topology>
    </subcellularLocation>
</comment>
<dbReference type="GO" id="GO:0032259">
    <property type="term" value="P:methylation"/>
    <property type="evidence" value="ECO:0007669"/>
    <property type="project" value="UniProtKB-KW"/>
</dbReference>
<dbReference type="EMBL" id="QWGB01000009">
    <property type="protein sequence ID" value="RIJ21438.1"/>
    <property type="molecule type" value="Genomic_DNA"/>
</dbReference>
<dbReference type="Pfam" id="PF04191">
    <property type="entry name" value="PEMT"/>
    <property type="match status" value="1"/>
</dbReference>
<feature type="transmembrane region" description="Helical" evidence="5">
    <location>
        <begin position="90"/>
        <end position="123"/>
    </location>
</feature>
<feature type="transmembrane region" description="Helical" evidence="5">
    <location>
        <begin position="39"/>
        <end position="59"/>
    </location>
</feature>
<name>A0A399QRI0_9PROT</name>
<evidence type="ECO:0000256" key="5">
    <source>
        <dbReference type="SAM" id="Phobius"/>
    </source>
</evidence>
<dbReference type="PANTHER" id="PTHR12714:SF24">
    <property type="entry name" value="SLR1182 PROTEIN"/>
    <property type="match status" value="1"/>
</dbReference>
<evidence type="ECO:0000256" key="1">
    <source>
        <dbReference type="ARBA" id="ARBA00004127"/>
    </source>
</evidence>
<dbReference type="AlphaFoldDB" id="A0A399QRI0"/>
<evidence type="ECO:0000313" key="7">
    <source>
        <dbReference type="Proteomes" id="UP000265431"/>
    </source>
</evidence>
<accession>A0A399QRI0</accession>
<protein>
    <submittedName>
        <fullName evidence="6">Isoprenylcysteine carboxylmethyltransferase family protein</fullName>
    </submittedName>
</protein>
<evidence type="ECO:0000256" key="4">
    <source>
        <dbReference type="ARBA" id="ARBA00023136"/>
    </source>
</evidence>
<dbReference type="Proteomes" id="UP000265431">
    <property type="component" value="Unassembled WGS sequence"/>
</dbReference>
<dbReference type="OrthoDB" id="9811969at2"/>
<evidence type="ECO:0000256" key="2">
    <source>
        <dbReference type="ARBA" id="ARBA00022692"/>
    </source>
</evidence>
<dbReference type="InterPro" id="IPR007318">
    <property type="entry name" value="Phopholipid_MeTrfase"/>
</dbReference>
<sequence length="151" mass="16313">MKLRIPPLVQFLFCAGFGWLAARLSPGLDYDPRLASHAIAAGLALAGAAILAAAVVAFLTARTTVNPVRPTNAEHLVTTGLYRVSRNPMYLGFALVLTSLAIWTGNGAALLAPVVFVAAMTVLQIEPEEKALKKKFGSAYDVYCRRTRRWL</sequence>
<evidence type="ECO:0000256" key="3">
    <source>
        <dbReference type="ARBA" id="ARBA00022989"/>
    </source>
</evidence>
<keyword evidence="4 5" id="KW-0472">Membrane</keyword>
<keyword evidence="7" id="KW-1185">Reference proteome</keyword>
<evidence type="ECO:0000313" key="6">
    <source>
        <dbReference type="EMBL" id="RIJ21438.1"/>
    </source>
</evidence>
<proteinExistence type="predicted"/>
<keyword evidence="3 5" id="KW-1133">Transmembrane helix</keyword>
<dbReference type="RefSeq" id="WP_119380589.1">
    <property type="nucleotide sequence ID" value="NZ_QWGB01000009.1"/>
</dbReference>
<comment type="caution">
    <text evidence="6">The sequence shown here is derived from an EMBL/GenBank/DDBJ whole genome shotgun (WGS) entry which is preliminary data.</text>
</comment>
<dbReference type="Gene3D" id="1.20.120.1630">
    <property type="match status" value="1"/>
</dbReference>
<dbReference type="GO" id="GO:0008168">
    <property type="term" value="F:methyltransferase activity"/>
    <property type="evidence" value="ECO:0007669"/>
    <property type="project" value="UniProtKB-KW"/>
</dbReference>
<reference evidence="6 7" key="1">
    <citation type="submission" date="2018-08" db="EMBL/GenBank/DDBJ databases">
        <title>Henriciella mobilis sp. nov., isolated from seawater.</title>
        <authorList>
            <person name="Cheng H."/>
            <person name="Wu Y.-H."/>
            <person name="Xu X.-W."/>
            <person name="Guo L.-L."/>
        </authorList>
    </citation>
    <scope>NUCLEOTIDE SEQUENCE [LARGE SCALE GENOMIC DNA]</scope>
    <source>
        <strain evidence="6 7">CCUG66934</strain>
    </source>
</reference>
<dbReference type="GO" id="GO:0012505">
    <property type="term" value="C:endomembrane system"/>
    <property type="evidence" value="ECO:0007669"/>
    <property type="project" value="UniProtKB-SubCell"/>
</dbReference>
<dbReference type="PANTHER" id="PTHR12714">
    <property type="entry name" value="PROTEIN-S ISOPRENYLCYSTEINE O-METHYLTRANSFERASE"/>
    <property type="match status" value="1"/>
</dbReference>
<keyword evidence="2 5" id="KW-0812">Transmembrane</keyword>
<keyword evidence="6" id="KW-0489">Methyltransferase</keyword>
<keyword evidence="6" id="KW-0808">Transferase</keyword>
<gene>
    <name evidence="6" type="ORF">D1224_13035</name>
</gene>